<dbReference type="RefSeq" id="WP_091900464.1">
    <property type="nucleotide sequence ID" value="NZ_FOYX01000001.1"/>
</dbReference>
<proteinExistence type="predicted"/>
<evidence type="ECO:0008006" key="3">
    <source>
        <dbReference type="Google" id="ProtNLM"/>
    </source>
</evidence>
<evidence type="ECO:0000313" key="1">
    <source>
        <dbReference type="EMBL" id="SFR50151.1"/>
    </source>
</evidence>
<dbReference type="AlphaFoldDB" id="A0A1I6H744"/>
<organism evidence="1 2">
    <name type="scientific">Maribacter stanieri</name>
    <dbReference type="NCBI Taxonomy" id="440514"/>
    <lineage>
        <taxon>Bacteria</taxon>
        <taxon>Pseudomonadati</taxon>
        <taxon>Bacteroidota</taxon>
        <taxon>Flavobacteriia</taxon>
        <taxon>Flavobacteriales</taxon>
        <taxon>Flavobacteriaceae</taxon>
        <taxon>Maribacter</taxon>
    </lineage>
</organism>
<accession>A0A1I6H744</accession>
<dbReference type="STRING" id="440514.SAMN04488010_0007"/>
<dbReference type="Proteomes" id="UP000199462">
    <property type="component" value="Unassembled WGS sequence"/>
</dbReference>
<reference evidence="2" key="1">
    <citation type="submission" date="2016-10" db="EMBL/GenBank/DDBJ databases">
        <authorList>
            <person name="Varghese N."/>
            <person name="Submissions S."/>
        </authorList>
    </citation>
    <scope>NUCLEOTIDE SEQUENCE [LARGE SCALE GENOMIC DNA]</scope>
    <source>
        <strain evidence="2">DSM 19891</strain>
    </source>
</reference>
<evidence type="ECO:0000313" key="2">
    <source>
        <dbReference type="Proteomes" id="UP000199462"/>
    </source>
</evidence>
<protein>
    <recommendedName>
        <fullName evidence="3">Calx-beta domain-containing protein</fullName>
    </recommendedName>
</protein>
<sequence>MKKYISIIAVLFAFVSCEEENIVFDSENGQTFANFSESSILVPTPAEGASITVDVFVTTKTDSERTISVEVDPSSTATADQYSISGLTIPAGAFGSTLTITSNFDALPEEGRANLVLNLVDVTGSNDLVIKDSPLALEFYRECPITPGDWIINMSDSYGDGWQTDAATGGSGLTITLNDGTVFEVGLCSPYGSAAGTFLGDGECTPNDGSEGTATITIPEGTESVEWFFPGDQYGEIGFEIISPKGNVAGGYESADAGLITVDYCK</sequence>
<gene>
    <name evidence="1" type="ORF">SAMN04488010_0007</name>
</gene>
<dbReference type="PROSITE" id="PS51257">
    <property type="entry name" value="PROKAR_LIPOPROTEIN"/>
    <property type="match status" value="1"/>
</dbReference>
<name>A0A1I6H744_9FLAO</name>
<dbReference type="EMBL" id="FOYX01000001">
    <property type="protein sequence ID" value="SFR50151.1"/>
    <property type="molecule type" value="Genomic_DNA"/>
</dbReference>
<keyword evidence="2" id="KW-1185">Reference proteome</keyword>